<keyword evidence="2" id="KW-1185">Reference proteome</keyword>
<protein>
    <submittedName>
        <fullName evidence="1">Uncharacterized protein</fullName>
    </submittedName>
</protein>
<accession>A0ABQ9JDX8</accession>
<organism evidence="1 2">
    <name type="scientific">Molorchus minor</name>
    <dbReference type="NCBI Taxonomy" id="1323400"/>
    <lineage>
        <taxon>Eukaryota</taxon>
        <taxon>Metazoa</taxon>
        <taxon>Ecdysozoa</taxon>
        <taxon>Arthropoda</taxon>
        <taxon>Hexapoda</taxon>
        <taxon>Insecta</taxon>
        <taxon>Pterygota</taxon>
        <taxon>Neoptera</taxon>
        <taxon>Endopterygota</taxon>
        <taxon>Coleoptera</taxon>
        <taxon>Polyphaga</taxon>
        <taxon>Cucujiformia</taxon>
        <taxon>Chrysomeloidea</taxon>
        <taxon>Cerambycidae</taxon>
        <taxon>Lamiinae</taxon>
        <taxon>Monochamini</taxon>
        <taxon>Molorchus</taxon>
    </lineage>
</organism>
<gene>
    <name evidence="1" type="ORF">NQ317_008447</name>
</gene>
<feature type="non-terminal residue" evidence="1">
    <location>
        <position position="1"/>
    </location>
</feature>
<sequence>SLTLTLNNGFFLLNYCKNNKFLKCPDDKNSPYRKNVFKLYKFSTFSAINSRRDYTKEKNENYVSLQSRCFSEEKLQSSMSQLGTFPSNDFIIKPYLDREFRLQDFVSWFKESCRGKLKTIQKIKTVYQPICSIAYCTFACYFII</sequence>
<comment type="caution">
    <text evidence="1">The sequence shown here is derived from an EMBL/GenBank/DDBJ whole genome shotgun (WGS) entry which is preliminary data.</text>
</comment>
<proteinExistence type="predicted"/>
<name>A0ABQ9JDX8_9CUCU</name>
<evidence type="ECO:0000313" key="2">
    <source>
        <dbReference type="Proteomes" id="UP001162164"/>
    </source>
</evidence>
<dbReference type="Proteomes" id="UP001162164">
    <property type="component" value="Unassembled WGS sequence"/>
</dbReference>
<evidence type="ECO:0000313" key="1">
    <source>
        <dbReference type="EMBL" id="KAJ8976109.1"/>
    </source>
</evidence>
<reference evidence="1" key="1">
    <citation type="journal article" date="2023" name="Insect Mol. Biol.">
        <title>Genome sequencing provides insights into the evolution of gene families encoding plant cell wall-degrading enzymes in longhorned beetles.</title>
        <authorList>
            <person name="Shin N.R."/>
            <person name="Okamura Y."/>
            <person name="Kirsch R."/>
            <person name="Pauchet Y."/>
        </authorList>
    </citation>
    <scope>NUCLEOTIDE SEQUENCE</scope>
    <source>
        <strain evidence="1">MMC_N1</strain>
    </source>
</reference>
<dbReference type="EMBL" id="JAPWTJ010000725">
    <property type="protein sequence ID" value="KAJ8976109.1"/>
    <property type="molecule type" value="Genomic_DNA"/>
</dbReference>